<dbReference type="EC" id="2.5.1.3" evidence="2"/>
<keyword evidence="2" id="KW-0808">Transferase</keyword>
<gene>
    <name evidence="2" type="ORF">FHR23_002200</name>
</gene>
<evidence type="ECO:0000313" key="2">
    <source>
        <dbReference type="EMBL" id="MBB5719262.1"/>
    </source>
</evidence>
<comment type="caution">
    <text evidence="2">The sequence shown here is derived from an EMBL/GenBank/DDBJ whole genome shotgun (WGS) entry which is preliminary data.</text>
</comment>
<dbReference type="InterPro" id="IPR013785">
    <property type="entry name" value="Aldolase_TIM"/>
</dbReference>
<organism evidence="2 3">
    <name type="scientific">Stakelama sediminis</name>
    <dbReference type="NCBI Taxonomy" id="463200"/>
    <lineage>
        <taxon>Bacteria</taxon>
        <taxon>Pseudomonadati</taxon>
        <taxon>Pseudomonadota</taxon>
        <taxon>Alphaproteobacteria</taxon>
        <taxon>Sphingomonadales</taxon>
        <taxon>Sphingomonadaceae</taxon>
        <taxon>Stakelama</taxon>
    </lineage>
</organism>
<dbReference type="InterPro" id="IPR036206">
    <property type="entry name" value="ThiamineP_synth_sf"/>
</dbReference>
<evidence type="ECO:0000313" key="3">
    <source>
        <dbReference type="Proteomes" id="UP000554342"/>
    </source>
</evidence>
<sequence>MQPRHPRTLPRHWLMTDERMGDRLWDALDALPRGAGVVFRHYSLPLAKRRALFAQVAKLARRKHLLLLRAGAAPLGRGEAGTHNARCSCRGGVTSRAVHDMRELAAANHAGVDLIFLSPAFSTRSHKGAGTLGPLRFAQIAAQSRAPVIALGGMTPMRARRLRAANLHGWAAIDWWLEKPGRC</sequence>
<dbReference type="EMBL" id="JACIJI010000003">
    <property type="protein sequence ID" value="MBB5719262.1"/>
    <property type="molecule type" value="Genomic_DNA"/>
</dbReference>
<dbReference type="Pfam" id="PF02581">
    <property type="entry name" value="TMP-TENI"/>
    <property type="match status" value="1"/>
</dbReference>
<dbReference type="RefSeq" id="WP_184003799.1">
    <property type="nucleotide sequence ID" value="NZ_BAABIF010000012.1"/>
</dbReference>
<dbReference type="GO" id="GO:0009228">
    <property type="term" value="P:thiamine biosynthetic process"/>
    <property type="evidence" value="ECO:0007669"/>
    <property type="project" value="UniProtKB-KW"/>
</dbReference>
<proteinExistence type="predicted"/>
<name>A0A840Z0M5_9SPHN</name>
<dbReference type="SUPFAM" id="SSF51391">
    <property type="entry name" value="Thiamin phosphate synthase"/>
    <property type="match status" value="1"/>
</dbReference>
<dbReference type="CDD" id="cd00564">
    <property type="entry name" value="TMP_TenI"/>
    <property type="match status" value="1"/>
</dbReference>
<dbReference type="GO" id="GO:0004789">
    <property type="term" value="F:thiamine-phosphate diphosphorylase activity"/>
    <property type="evidence" value="ECO:0007669"/>
    <property type="project" value="UniProtKB-EC"/>
</dbReference>
<accession>A0A840Z0M5</accession>
<protein>
    <submittedName>
        <fullName evidence="2">Thiamine-phosphate pyrophosphorylase</fullName>
        <ecNumber evidence="2">2.5.1.3</ecNumber>
    </submittedName>
</protein>
<dbReference type="Proteomes" id="UP000554342">
    <property type="component" value="Unassembled WGS sequence"/>
</dbReference>
<feature type="domain" description="Thiamine phosphate synthase/TenI" evidence="1">
    <location>
        <begin position="84"/>
        <end position="173"/>
    </location>
</feature>
<evidence type="ECO:0000259" key="1">
    <source>
        <dbReference type="Pfam" id="PF02581"/>
    </source>
</evidence>
<dbReference type="InterPro" id="IPR022998">
    <property type="entry name" value="ThiamineP_synth_TenI"/>
</dbReference>
<dbReference type="AlphaFoldDB" id="A0A840Z0M5"/>
<keyword evidence="3" id="KW-1185">Reference proteome</keyword>
<reference evidence="2 3" key="1">
    <citation type="submission" date="2020-08" db="EMBL/GenBank/DDBJ databases">
        <title>Genomic Encyclopedia of Type Strains, Phase IV (KMG-IV): sequencing the most valuable type-strain genomes for metagenomic binning, comparative biology and taxonomic classification.</title>
        <authorList>
            <person name="Goeker M."/>
        </authorList>
    </citation>
    <scope>NUCLEOTIDE SEQUENCE [LARGE SCALE GENOMIC DNA]</scope>
    <source>
        <strain evidence="2 3">DSM 27203</strain>
    </source>
</reference>
<dbReference type="Gene3D" id="3.20.20.70">
    <property type="entry name" value="Aldolase class I"/>
    <property type="match status" value="1"/>
</dbReference>